<evidence type="ECO:0000256" key="1">
    <source>
        <dbReference type="SAM" id="Phobius"/>
    </source>
</evidence>
<accession>A0A7W7XZ42</accession>
<proteinExistence type="predicted"/>
<evidence type="ECO:0000313" key="3">
    <source>
        <dbReference type="Proteomes" id="UP000519004"/>
    </source>
</evidence>
<protein>
    <submittedName>
        <fullName evidence="2">Uncharacterized protein</fullName>
    </submittedName>
</protein>
<comment type="caution">
    <text evidence="2">The sequence shown here is derived from an EMBL/GenBank/DDBJ whole genome shotgun (WGS) entry which is preliminary data.</text>
</comment>
<keyword evidence="1" id="KW-0812">Transmembrane</keyword>
<feature type="transmembrane region" description="Helical" evidence="1">
    <location>
        <begin position="56"/>
        <end position="77"/>
    </location>
</feature>
<dbReference type="EMBL" id="JACHHX010000005">
    <property type="protein sequence ID" value="MBB5015098.1"/>
    <property type="molecule type" value="Genomic_DNA"/>
</dbReference>
<name>A0A7W7XZ42_9GAMM</name>
<dbReference type="AlphaFoldDB" id="A0A7W7XZ42"/>
<dbReference type="Proteomes" id="UP000519004">
    <property type="component" value="Unassembled WGS sequence"/>
</dbReference>
<keyword evidence="1" id="KW-1133">Transmembrane helix</keyword>
<organism evidence="2 3">
    <name type="scientific">Rehaibacterium terrae</name>
    <dbReference type="NCBI Taxonomy" id="1341696"/>
    <lineage>
        <taxon>Bacteria</taxon>
        <taxon>Pseudomonadati</taxon>
        <taxon>Pseudomonadota</taxon>
        <taxon>Gammaproteobacteria</taxon>
        <taxon>Lysobacterales</taxon>
        <taxon>Lysobacteraceae</taxon>
        <taxon>Rehaibacterium</taxon>
    </lineage>
</organism>
<keyword evidence="3" id="KW-1185">Reference proteome</keyword>
<dbReference type="RefSeq" id="WP_183947670.1">
    <property type="nucleotide sequence ID" value="NZ_JACHHX010000005.1"/>
</dbReference>
<keyword evidence="1" id="KW-0472">Membrane</keyword>
<reference evidence="2 3" key="1">
    <citation type="submission" date="2020-08" db="EMBL/GenBank/DDBJ databases">
        <title>Genomic Encyclopedia of Type Strains, Phase IV (KMG-IV): sequencing the most valuable type-strain genomes for metagenomic binning, comparative biology and taxonomic classification.</title>
        <authorList>
            <person name="Goeker M."/>
        </authorList>
    </citation>
    <scope>NUCLEOTIDE SEQUENCE [LARGE SCALE GENOMIC DNA]</scope>
    <source>
        <strain evidence="2 3">DSM 25897</strain>
    </source>
</reference>
<gene>
    <name evidence="2" type="ORF">HNQ58_000979</name>
</gene>
<evidence type="ECO:0000313" key="2">
    <source>
        <dbReference type="EMBL" id="MBB5015098.1"/>
    </source>
</evidence>
<sequence>MSHDIRNDIRNDSELRWQLRQLPREREPGRDLWPGIAAQLGPQGLTPASRVSRWRLPGLATAAVAVLAVGLFVAAYWERAPGAAAPSFADAINRQADAIVIEYQAALAQLGDVPLPEELRPALDQLDRSAARIRTALAADPEAVFLLGQLRRTYARRLALTQYAMS</sequence>